<feature type="region of interest" description="Disordered" evidence="1">
    <location>
        <begin position="74"/>
        <end position="98"/>
    </location>
</feature>
<accession>A0AAP0G3Y3</accession>
<organism evidence="2 3">
    <name type="scientific">Platanthera zijinensis</name>
    <dbReference type="NCBI Taxonomy" id="2320716"/>
    <lineage>
        <taxon>Eukaryota</taxon>
        <taxon>Viridiplantae</taxon>
        <taxon>Streptophyta</taxon>
        <taxon>Embryophyta</taxon>
        <taxon>Tracheophyta</taxon>
        <taxon>Spermatophyta</taxon>
        <taxon>Magnoliopsida</taxon>
        <taxon>Liliopsida</taxon>
        <taxon>Asparagales</taxon>
        <taxon>Orchidaceae</taxon>
        <taxon>Orchidoideae</taxon>
        <taxon>Orchideae</taxon>
        <taxon>Orchidinae</taxon>
        <taxon>Platanthera</taxon>
    </lineage>
</organism>
<evidence type="ECO:0000313" key="3">
    <source>
        <dbReference type="Proteomes" id="UP001418222"/>
    </source>
</evidence>
<feature type="compositionally biased region" description="Low complexity" evidence="1">
    <location>
        <begin position="27"/>
        <end position="36"/>
    </location>
</feature>
<feature type="region of interest" description="Disordered" evidence="1">
    <location>
        <begin position="15"/>
        <end position="41"/>
    </location>
</feature>
<dbReference type="Proteomes" id="UP001418222">
    <property type="component" value="Unassembled WGS sequence"/>
</dbReference>
<evidence type="ECO:0000313" key="2">
    <source>
        <dbReference type="EMBL" id="KAK8936003.1"/>
    </source>
</evidence>
<name>A0AAP0G3Y3_9ASPA</name>
<dbReference type="EMBL" id="JBBWWQ010000011">
    <property type="protein sequence ID" value="KAK8936003.1"/>
    <property type="molecule type" value="Genomic_DNA"/>
</dbReference>
<protein>
    <submittedName>
        <fullName evidence="2">Uncharacterized protein</fullName>
    </submittedName>
</protein>
<gene>
    <name evidence="2" type="ORF">KSP39_PZI014119</name>
</gene>
<dbReference type="AlphaFoldDB" id="A0AAP0G3Y3"/>
<sequence>MNLCEIGKKDVPSPSVGIGYRGEGESPSRSSYCSSSPIDPGTTLHPRFIHGTPRRLGLASCAFPSLLLHASKAAPHAPLPPATVNTSMACRHSRTTRP</sequence>
<comment type="caution">
    <text evidence="2">The sequence shown here is derived from an EMBL/GenBank/DDBJ whole genome shotgun (WGS) entry which is preliminary data.</text>
</comment>
<proteinExistence type="predicted"/>
<evidence type="ECO:0000256" key="1">
    <source>
        <dbReference type="SAM" id="MobiDB-lite"/>
    </source>
</evidence>
<keyword evidence="3" id="KW-1185">Reference proteome</keyword>
<reference evidence="2 3" key="1">
    <citation type="journal article" date="2022" name="Nat. Plants">
        <title>Genomes of leafy and leafless Platanthera orchids illuminate the evolution of mycoheterotrophy.</title>
        <authorList>
            <person name="Li M.H."/>
            <person name="Liu K.W."/>
            <person name="Li Z."/>
            <person name="Lu H.C."/>
            <person name="Ye Q.L."/>
            <person name="Zhang D."/>
            <person name="Wang J.Y."/>
            <person name="Li Y.F."/>
            <person name="Zhong Z.M."/>
            <person name="Liu X."/>
            <person name="Yu X."/>
            <person name="Liu D.K."/>
            <person name="Tu X.D."/>
            <person name="Liu B."/>
            <person name="Hao Y."/>
            <person name="Liao X.Y."/>
            <person name="Jiang Y.T."/>
            <person name="Sun W.H."/>
            <person name="Chen J."/>
            <person name="Chen Y.Q."/>
            <person name="Ai Y."/>
            <person name="Zhai J.W."/>
            <person name="Wu S.S."/>
            <person name="Zhou Z."/>
            <person name="Hsiao Y.Y."/>
            <person name="Wu W.L."/>
            <person name="Chen Y.Y."/>
            <person name="Lin Y.F."/>
            <person name="Hsu J.L."/>
            <person name="Li C.Y."/>
            <person name="Wang Z.W."/>
            <person name="Zhao X."/>
            <person name="Zhong W.Y."/>
            <person name="Ma X.K."/>
            <person name="Ma L."/>
            <person name="Huang J."/>
            <person name="Chen G.Z."/>
            <person name="Huang M.Z."/>
            <person name="Huang L."/>
            <person name="Peng D.H."/>
            <person name="Luo Y.B."/>
            <person name="Zou S.Q."/>
            <person name="Chen S.P."/>
            <person name="Lan S."/>
            <person name="Tsai W.C."/>
            <person name="Van de Peer Y."/>
            <person name="Liu Z.J."/>
        </authorList>
    </citation>
    <scope>NUCLEOTIDE SEQUENCE [LARGE SCALE GENOMIC DNA]</scope>
    <source>
        <strain evidence="2">Lor287</strain>
    </source>
</reference>